<dbReference type="PATRIC" id="fig|1163407.3.peg.2870"/>
<organism evidence="2 3">
    <name type="scientific">Rhodanobacter spathiphylli B39</name>
    <dbReference type="NCBI Taxonomy" id="1163407"/>
    <lineage>
        <taxon>Bacteria</taxon>
        <taxon>Pseudomonadati</taxon>
        <taxon>Pseudomonadota</taxon>
        <taxon>Gammaproteobacteria</taxon>
        <taxon>Lysobacterales</taxon>
        <taxon>Rhodanobacteraceae</taxon>
        <taxon>Rhodanobacter</taxon>
    </lineage>
</organism>
<name>I4VVI1_9GAMM</name>
<evidence type="ECO:0008006" key="4">
    <source>
        <dbReference type="Google" id="ProtNLM"/>
    </source>
</evidence>
<evidence type="ECO:0000313" key="3">
    <source>
        <dbReference type="Proteomes" id="UP000003226"/>
    </source>
</evidence>
<sequence length="150" mass="16853">MAEFFHAAGIARDADRLPLWVMIAIGVATLGAGLALEAIRFRKTRKVMVGFRGGVLLGLVASSLTAGPLVYLSYRVLTCGTMRCMGKHCHGYDFTDLMGHRHYSFQHFVSMTFQPVAFWMSYMYIFLFTVIAIYALSGCLRSATHWRELD</sequence>
<gene>
    <name evidence="2" type="ORF">UU7_14258</name>
</gene>
<proteinExistence type="predicted"/>
<feature type="transmembrane region" description="Helical" evidence="1">
    <location>
        <begin position="20"/>
        <end position="39"/>
    </location>
</feature>
<keyword evidence="1" id="KW-1133">Transmembrane helix</keyword>
<evidence type="ECO:0000313" key="2">
    <source>
        <dbReference type="EMBL" id="EIL91222.1"/>
    </source>
</evidence>
<dbReference type="AlphaFoldDB" id="I4VVI1"/>
<feature type="transmembrane region" description="Helical" evidence="1">
    <location>
        <begin position="116"/>
        <end position="137"/>
    </location>
</feature>
<accession>I4VVI1</accession>
<dbReference type="STRING" id="1163407.UU7_14258"/>
<comment type="caution">
    <text evidence="2">The sequence shown here is derived from an EMBL/GenBank/DDBJ whole genome shotgun (WGS) entry which is preliminary data.</text>
</comment>
<keyword evidence="1" id="KW-0472">Membrane</keyword>
<feature type="transmembrane region" description="Helical" evidence="1">
    <location>
        <begin position="51"/>
        <end position="72"/>
    </location>
</feature>
<keyword evidence="3" id="KW-1185">Reference proteome</keyword>
<dbReference type="OrthoDB" id="5959337at2"/>
<evidence type="ECO:0000256" key="1">
    <source>
        <dbReference type="SAM" id="Phobius"/>
    </source>
</evidence>
<dbReference type="Proteomes" id="UP000003226">
    <property type="component" value="Unassembled WGS sequence"/>
</dbReference>
<reference evidence="2 3" key="1">
    <citation type="journal article" date="2012" name="J. Bacteriol.">
        <title>Genome sequences for six rhodanobacter strains, isolated from soils and the terrestrial subsurface, with variable denitrification capabilities.</title>
        <authorList>
            <person name="Kostka J.E."/>
            <person name="Green S.J."/>
            <person name="Rishishwar L."/>
            <person name="Prakash O."/>
            <person name="Katz L.S."/>
            <person name="Marino-Ramirez L."/>
            <person name="Jordan I.K."/>
            <person name="Munk C."/>
            <person name="Ivanova N."/>
            <person name="Mikhailova N."/>
            <person name="Watson D.B."/>
            <person name="Brown S.D."/>
            <person name="Palumbo A.V."/>
            <person name="Brooks S.C."/>
        </authorList>
    </citation>
    <scope>NUCLEOTIDE SEQUENCE [LARGE SCALE GENOMIC DNA]</scope>
    <source>
        <strain evidence="2 3">B39</strain>
    </source>
</reference>
<dbReference type="EMBL" id="AJXT01000045">
    <property type="protein sequence ID" value="EIL91222.1"/>
    <property type="molecule type" value="Genomic_DNA"/>
</dbReference>
<keyword evidence="1" id="KW-0812">Transmembrane</keyword>
<dbReference type="RefSeq" id="WP_007809438.1">
    <property type="nucleotide sequence ID" value="NZ_AJXT01000045.1"/>
</dbReference>
<protein>
    <recommendedName>
        <fullName evidence="4">Transmembrane protein</fullName>
    </recommendedName>
</protein>